<sequence length="577" mass="65833">MESDYDYVEGFLNEVSKLERCPAYLGSAMVEQIVDVMASTCFKPVFVGEGSVLTVLKWGLLHEKEPVKFARTFCLKTLRKYLESNISLTGYQNEVTKLLNDSLHFVTLEDLSLLNAIFLLLNTMKAENIYDGLRKDACDLAIRCIKDSDISLFVKKAACNYCKMLIEWDKSSLDLKSLIMSLYSLDDDFKCVADIFLCCLDDIDYQIASDLCCDAVSKRNFNFAYIKLLSRLFEKYPKLQFLFTGKLWHSERMKLSVLRDMISNGCSDVVPIVLSANTVTLADILPCLPYLSDKERESLTEQWIKKLNDQRKCAAEDVFSLLQLPWLSSSDYDSIFEVLKERIWSTPGFLQTMVQQNVEWCKLRELDIINCALEAIQSPDWEIRDAAVEVARILWQALHSNVDSIIQKFESLCCDDPNPFVRANVLRFLGEVNAKNVIEIAKQVYTTEVFSEPRLEAIGILDQNVSTSERWCVEVMMAAMNDSDIEIQGKAFSIAAQLMKSGGQYIVEVRRCLEEHVKNGSMWRNEINAILGNELVINNGKRTESNNNAVDLLKEALEKLKFPPDTESEQQVTMDCY</sequence>
<reference evidence="2" key="1">
    <citation type="submission" date="2017-02" db="UniProtKB">
        <authorList>
            <consortium name="WormBaseParasite"/>
        </authorList>
    </citation>
    <scope>IDENTIFICATION</scope>
</reference>
<keyword evidence="1" id="KW-1185">Reference proteome</keyword>
<dbReference type="InterPro" id="IPR016024">
    <property type="entry name" value="ARM-type_fold"/>
</dbReference>
<protein>
    <submittedName>
        <fullName evidence="2">Cnd3 domain-containing protein</fullName>
    </submittedName>
</protein>
<name>A0A0N5AJJ8_9BILA</name>
<accession>A0A0N5AJJ8</accession>
<dbReference type="InterPro" id="IPR011989">
    <property type="entry name" value="ARM-like"/>
</dbReference>
<proteinExistence type="predicted"/>
<dbReference type="Proteomes" id="UP000046393">
    <property type="component" value="Unplaced"/>
</dbReference>
<organism evidence="1 2">
    <name type="scientific">Syphacia muris</name>
    <dbReference type="NCBI Taxonomy" id="451379"/>
    <lineage>
        <taxon>Eukaryota</taxon>
        <taxon>Metazoa</taxon>
        <taxon>Ecdysozoa</taxon>
        <taxon>Nematoda</taxon>
        <taxon>Chromadorea</taxon>
        <taxon>Rhabditida</taxon>
        <taxon>Spirurina</taxon>
        <taxon>Oxyuridomorpha</taxon>
        <taxon>Oxyuroidea</taxon>
        <taxon>Oxyuridae</taxon>
        <taxon>Syphacia</taxon>
    </lineage>
</organism>
<evidence type="ECO:0000313" key="2">
    <source>
        <dbReference type="WBParaSite" id="SMUV_0000463801-mRNA-1"/>
    </source>
</evidence>
<dbReference type="WBParaSite" id="SMUV_0000463801-mRNA-1">
    <property type="protein sequence ID" value="SMUV_0000463801-mRNA-1"/>
    <property type="gene ID" value="SMUV_0000463801"/>
</dbReference>
<dbReference type="Gene3D" id="1.25.10.10">
    <property type="entry name" value="Leucine-rich Repeat Variant"/>
    <property type="match status" value="1"/>
</dbReference>
<dbReference type="AlphaFoldDB" id="A0A0N5AJJ8"/>
<evidence type="ECO:0000313" key="1">
    <source>
        <dbReference type="Proteomes" id="UP000046393"/>
    </source>
</evidence>
<dbReference type="SUPFAM" id="SSF48371">
    <property type="entry name" value="ARM repeat"/>
    <property type="match status" value="1"/>
</dbReference>